<dbReference type="AlphaFoldDB" id="A0A017RWP1"/>
<dbReference type="Pfam" id="PF20903">
    <property type="entry name" value="SPL"/>
    <property type="match status" value="1"/>
</dbReference>
<organism evidence="1 2">
    <name type="scientific">Fervidicella metallireducens AeB</name>
    <dbReference type="NCBI Taxonomy" id="1403537"/>
    <lineage>
        <taxon>Bacteria</taxon>
        <taxon>Bacillati</taxon>
        <taxon>Bacillota</taxon>
        <taxon>Clostridia</taxon>
        <taxon>Eubacteriales</taxon>
        <taxon>Clostridiaceae</taxon>
        <taxon>Fervidicella</taxon>
    </lineage>
</organism>
<gene>
    <name evidence="1" type="ORF">Q428_04545</name>
</gene>
<dbReference type="Proteomes" id="UP000019681">
    <property type="component" value="Unassembled WGS sequence"/>
</dbReference>
<dbReference type="GO" id="GO:1904047">
    <property type="term" value="F:S-adenosyl-L-methionine binding"/>
    <property type="evidence" value="ECO:0007669"/>
    <property type="project" value="InterPro"/>
</dbReference>
<dbReference type="InterPro" id="IPR034559">
    <property type="entry name" value="SPL_Clostridia"/>
</dbReference>
<dbReference type="InterPro" id="IPR023897">
    <property type="entry name" value="SPL_firmicutes"/>
</dbReference>
<comment type="caution">
    <text evidence="1">The sequence shown here is derived from an EMBL/GenBank/DDBJ whole genome shotgun (WGS) entry which is preliminary data.</text>
</comment>
<dbReference type="SFLD" id="SFLDS00029">
    <property type="entry name" value="Radical_SAM"/>
    <property type="match status" value="1"/>
</dbReference>
<dbReference type="InterPro" id="IPR049539">
    <property type="entry name" value="SPL"/>
</dbReference>
<dbReference type="NCBIfam" id="TIGR04070">
    <property type="entry name" value="photo_TT_lyase"/>
    <property type="match status" value="1"/>
</dbReference>
<reference evidence="1 2" key="1">
    <citation type="journal article" date="2014" name="Genome Announc.">
        <title>Draft Genome Sequence of Fervidicella metallireducens Strain AeBT, an Iron-Reducing Thermoanaerobe from the Great Artesian Basin.</title>
        <authorList>
            <person name="Patel B.K."/>
        </authorList>
    </citation>
    <scope>NUCLEOTIDE SEQUENCE [LARGE SCALE GENOMIC DNA]</scope>
    <source>
        <strain evidence="1 2">AeB</strain>
    </source>
</reference>
<dbReference type="EMBL" id="AZQP01000009">
    <property type="protein sequence ID" value="EYE89067.1"/>
    <property type="molecule type" value="Genomic_DNA"/>
</dbReference>
<dbReference type="Gene3D" id="3.40.50.12110">
    <property type="match status" value="1"/>
</dbReference>
<dbReference type="SFLD" id="SFLDG01079">
    <property type="entry name" value="spore_photoproduct_lyase_like"/>
    <property type="match status" value="1"/>
</dbReference>
<dbReference type="PANTHER" id="PTHR37822">
    <property type="entry name" value="SPORE PHOTOPRODUCT LYASE-RELATED"/>
    <property type="match status" value="1"/>
</dbReference>
<dbReference type="GO" id="GO:0003913">
    <property type="term" value="F:DNA photolyase activity"/>
    <property type="evidence" value="ECO:0007669"/>
    <property type="project" value="InterPro"/>
</dbReference>
<dbReference type="Gene3D" id="3.80.30.30">
    <property type="match status" value="1"/>
</dbReference>
<name>A0A017RWP1_9CLOT</name>
<dbReference type="STRING" id="1403537.Q428_04545"/>
<protein>
    <submittedName>
        <fullName evidence="1">Radical SAM protein</fullName>
    </submittedName>
</protein>
<evidence type="ECO:0000313" key="1">
    <source>
        <dbReference type="EMBL" id="EYE89067.1"/>
    </source>
</evidence>
<dbReference type="GO" id="GO:0051539">
    <property type="term" value="F:4 iron, 4 sulfur cluster binding"/>
    <property type="evidence" value="ECO:0007669"/>
    <property type="project" value="TreeGrafter"/>
</dbReference>
<dbReference type="InterPro" id="IPR007197">
    <property type="entry name" value="rSAM"/>
</dbReference>
<dbReference type="GO" id="GO:0042601">
    <property type="term" value="C:endospore-forming forespore"/>
    <property type="evidence" value="ECO:0007669"/>
    <property type="project" value="TreeGrafter"/>
</dbReference>
<accession>A0A017RWP1</accession>
<evidence type="ECO:0000313" key="2">
    <source>
        <dbReference type="Proteomes" id="UP000019681"/>
    </source>
</evidence>
<dbReference type="PANTHER" id="PTHR37822:SF2">
    <property type="entry name" value="SPORE PHOTOPRODUCT LYASE"/>
    <property type="match status" value="1"/>
</dbReference>
<keyword evidence="2" id="KW-1185">Reference proteome</keyword>
<proteinExistence type="predicted"/>
<dbReference type="SFLD" id="SFLDF00412">
    <property type="entry name" value="spore_photoproduct_lyase_2"/>
    <property type="match status" value="1"/>
</dbReference>
<sequence length="338" mass="39206">MFLPEQVYFEPGSLEYPLGKDLLEKFKALNIPIFYLSSHNKINSKTENPSEYYSHAKKSIVVGVKKSMKLEPCKPSADYQFSLVTGCPGSCEYCYLQTNQSLKPFTRIYVNIEEILENVQKYIDINSPNITSFEIGSTCDPISVEHFTGSVRKTIDFFGKQKYGRLRLVTKFSAIDSLLDALHNKNTKIRFSLNSKYVIQNFEHNTDSLEERISASGKIYSAGYPLGFIIAPIMYYDGWKEQYIELLESLKSKIINPDDANLSFELIQYRFTTKAKKVIIERFPNTKLDMDEANRIKKWGPYGVYKYVYSKETAFEIKNFFTENINRYFPNANIEYFT</sequence>